<dbReference type="EMBL" id="UOGD01000323">
    <property type="protein sequence ID" value="VAX26103.1"/>
    <property type="molecule type" value="Genomic_DNA"/>
</dbReference>
<dbReference type="Gene3D" id="3.30.479.20">
    <property type="entry name" value="Elongation factor Ts, dimerisation domain"/>
    <property type="match status" value="2"/>
</dbReference>
<dbReference type="GO" id="GO:0005737">
    <property type="term" value="C:cytoplasm"/>
    <property type="evidence" value="ECO:0007669"/>
    <property type="project" value="UniProtKB-ARBA"/>
</dbReference>
<dbReference type="FunFam" id="1.10.286.20:FF:000001">
    <property type="entry name" value="Elongation factor Ts"/>
    <property type="match status" value="1"/>
</dbReference>
<dbReference type="HAMAP" id="MF_00050">
    <property type="entry name" value="EF_Ts"/>
    <property type="match status" value="1"/>
</dbReference>
<dbReference type="SUPFAM" id="SSF46934">
    <property type="entry name" value="UBA-like"/>
    <property type="match status" value="1"/>
</dbReference>
<reference evidence="5" key="1">
    <citation type="submission" date="2018-06" db="EMBL/GenBank/DDBJ databases">
        <authorList>
            <person name="Zhirakovskaya E."/>
        </authorList>
    </citation>
    <scope>NUCLEOTIDE SEQUENCE</scope>
</reference>
<dbReference type="PROSITE" id="PS01126">
    <property type="entry name" value="EF_TS_1"/>
    <property type="match status" value="1"/>
</dbReference>
<organism evidence="5">
    <name type="scientific">hydrothermal vent metagenome</name>
    <dbReference type="NCBI Taxonomy" id="652676"/>
    <lineage>
        <taxon>unclassified sequences</taxon>
        <taxon>metagenomes</taxon>
        <taxon>ecological metagenomes</taxon>
    </lineage>
</organism>
<name>A0A3B1CN14_9ZZZZ</name>
<protein>
    <submittedName>
        <fullName evidence="5">Translation elongation factor Ts</fullName>
    </submittedName>
</protein>
<evidence type="ECO:0000259" key="4">
    <source>
        <dbReference type="Pfam" id="PF00889"/>
    </source>
</evidence>
<dbReference type="Pfam" id="PF00889">
    <property type="entry name" value="EF_TS"/>
    <property type="match status" value="1"/>
</dbReference>
<dbReference type="Gene3D" id="1.10.8.10">
    <property type="entry name" value="DNA helicase RuvA subunit, C-terminal domain"/>
    <property type="match status" value="1"/>
</dbReference>
<dbReference type="NCBIfam" id="TIGR00116">
    <property type="entry name" value="tsf"/>
    <property type="match status" value="1"/>
</dbReference>
<dbReference type="PROSITE" id="PS01127">
    <property type="entry name" value="EF_TS_2"/>
    <property type="match status" value="1"/>
</dbReference>
<comment type="similarity">
    <text evidence="1">Belongs to the EF-Ts family.</text>
</comment>
<dbReference type="PANTHER" id="PTHR11741">
    <property type="entry name" value="ELONGATION FACTOR TS"/>
    <property type="match status" value="1"/>
</dbReference>
<dbReference type="Gene3D" id="1.10.286.20">
    <property type="match status" value="1"/>
</dbReference>
<dbReference type="AlphaFoldDB" id="A0A3B1CN14"/>
<sequence length="289" mass="32301">MVITASQVKELRDKTGAGMMDCKKALTEADGDFEKAIEILRKKGASVAAKRADRTAKEGVVLTKILNDGKTGLILEVNCETDFVANSDDFINFANFVLDAIVANKPANIEELLETEVEGKKVNEELTNITGKIGEKIEISRFILESAENSLFADYVHHGAKLAVLIKADNVEGVDQDSLKSTLTDIAMQAAAMKPIYVNREDVPQDVIDKEKEIYMEISRKEGKPEQILEKIAEGKLNKFFQEICLTEQTYVKDNSKTVKDVITDFNKEHSSDVKLSNFYRYHVSDEKK</sequence>
<evidence type="ECO:0000256" key="3">
    <source>
        <dbReference type="ARBA" id="ARBA00022917"/>
    </source>
</evidence>
<dbReference type="CDD" id="cd14275">
    <property type="entry name" value="UBA_EF-Ts"/>
    <property type="match status" value="1"/>
</dbReference>
<evidence type="ECO:0000256" key="1">
    <source>
        <dbReference type="ARBA" id="ARBA00005532"/>
    </source>
</evidence>
<dbReference type="InterPro" id="IPR009060">
    <property type="entry name" value="UBA-like_sf"/>
</dbReference>
<dbReference type="InterPro" id="IPR014039">
    <property type="entry name" value="Transl_elong_EFTs/EF1B_dimer"/>
</dbReference>
<evidence type="ECO:0000256" key="2">
    <source>
        <dbReference type="ARBA" id="ARBA00022768"/>
    </source>
</evidence>
<dbReference type="SUPFAM" id="SSF54713">
    <property type="entry name" value="Elongation factor Ts (EF-Ts), dimerisation domain"/>
    <property type="match status" value="1"/>
</dbReference>
<keyword evidence="2 5" id="KW-0251">Elongation factor</keyword>
<gene>
    <name evidence="5" type="ORF">MNBD_IGNAVI01-857</name>
</gene>
<accession>A0A3B1CN14</accession>
<evidence type="ECO:0000313" key="5">
    <source>
        <dbReference type="EMBL" id="VAX26103.1"/>
    </source>
</evidence>
<dbReference type="FunFam" id="1.10.8.10:FF:000001">
    <property type="entry name" value="Elongation factor Ts"/>
    <property type="match status" value="1"/>
</dbReference>
<dbReference type="GO" id="GO:0003746">
    <property type="term" value="F:translation elongation factor activity"/>
    <property type="evidence" value="ECO:0007669"/>
    <property type="project" value="UniProtKB-KW"/>
</dbReference>
<dbReference type="InterPro" id="IPR036402">
    <property type="entry name" value="EF-Ts_dimer_sf"/>
</dbReference>
<dbReference type="InterPro" id="IPR001816">
    <property type="entry name" value="Transl_elong_EFTs/EF1B"/>
</dbReference>
<keyword evidence="3" id="KW-0648">Protein biosynthesis</keyword>
<proteinExistence type="inferred from homology"/>
<dbReference type="PANTHER" id="PTHR11741:SF0">
    <property type="entry name" value="ELONGATION FACTOR TS, MITOCHONDRIAL"/>
    <property type="match status" value="1"/>
</dbReference>
<dbReference type="InterPro" id="IPR018101">
    <property type="entry name" value="Transl_elong_Ts_CS"/>
</dbReference>
<feature type="domain" description="Translation elongation factor EFTs/EF1B dimerisation" evidence="4">
    <location>
        <begin position="72"/>
        <end position="284"/>
    </location>
</feature>